<dbReference type="GO" id="GO:0005737">
    <property type="term" value="C:cytoplasm"/>
    <property type="evidence" value="ECO:0007669"/>
    <property type="project" value="TreeGrafter"/>
</dbReference>
<gene>
    <name evidence="6" type="ORF">BCR37DRAFT_207148</name>
</gene>
<dbReference type="STRING" id="56484.A0A1Y2FQA1"/>
<evidence type="ECO:0000259" key="5">
    <source>
        <dbReference type="Pfam" id="PF07992"/>
    </source>
</evidence>
<name>A0A1Y2FQA1_PROLT</name>
<dbReference type="GO" id="GO:0050660">
    <property type="term" value="F:flavin adenine dinucleotide binding"/>
    <property type="evidence" value="ECO:0007669"/>
    <property type="project" value="TreeGrafter"/>
</dbReference>
<dbReference type="PANTHER" id="PTHR43735:SF3">
    <property type="entry name" value="FERROPTOSIS SUPPRESSOR PROTEIN 1"/>
    <property type="match status" value="1"/>
</dbReference>
<dbReference type="OMA" id="WRSKYEK"/>
<evidence type="ECO:0000256" key="2">
    <source>
        <dbReference type="ARBA" id="ARBA00022630"/>
    </source>
</evidence>
<dbReference type="Proteomes" id="UP000193685">
    <property type="component" value="Unassembled WGS sequence"/>
</dbReference>
<comment type="caution">
    <text evidence="6">The sequence shown here is derived from an EMBL/GenBank/DDBJ whole genome shotgun (WGS) entry which is preliminary data.</text>
</comment>
<dbReference type="GeneID" id="63782998"/>
<dbReference type="EMBL" id="MCFI01000003">
    <property type="protein sequence ID" value="ORY86173.1"/>
    <property type="molecule type" value="Genomic_DNA"/>
</dbReference>
<comment type="similarity">
    <text evidence="1">Belongs to the FAD-dependent oxidoreductase family.</text>
</comment>
<dbReference type="InterPro" id="IPR023753">
    <property type="entry name" value="FAD/NAD-binding_dom"/>
</dbReference>
<dbReference type="GO" id="GO:0004174">
    <property type="term" value="F:electron-transferring-flavoprotein dehydrogenase activity"/>
    <property type="evidence" value="ECO:0007669"/>
    <property type="project" value="TreeGrafter"/>
</dbReference>
<evidence type="ECO:0000313" key="7">
    <source>
        <dbReference type="Proteomes" id="UP000193685"/>
    </source>
</evidence>
<evidence type="ECO:0000256" key="1">
    <source>
        <dbReference type="ARBA" id="ARBA00006442"/>
    </source>
</evidence>
<feature type="domain" description="FAD/NAD(P)-binding" evidence="5">
    <location>
        <begin position="4"/>
        <end position="296"/>
    </location>
</feature>
<dbReference type="PANTHER" id="PTHR43735">
    <property type="entry name" value="APOPTOSIS-INDUCING FACTOR 1"/>
    <property type="match status" value="1"/>
</dbReference>
<keyword evidence="7" id="KW-1185">Reference proteome</keyword>
<evidence type="ECO:0000256" key="4">
    <source>
        <dbReference type="ARBA" id="ARBA00023002"/>
    </source>
</evidence>
<dbReference type="PRINTS" id="PR00469">
    <property type="entry name" value="PNDRDTASEII"/>
</dbReference>
<dbReference type="OrthoDB" id="202203at2759"/>
<dbReference type="Pfam" id="PF07992">
    <property type="entry name" value="Pyr_redox_2"/>
    <property type="match status" value="1"/>
</dbReference>
<keyword evidence="2" id="KW-0285">Flavoprotein</keyword>
<dbReference type="Gene3D" id="3.50.50.100">
    <property type="match status" value="1"/>
</dbReference>
<dbReference type="RefSeq" id="XP_040727355.1">
    <property type="nucleotide sequence ID" value="XM_040866399.1"/>
</dbReference>
<proteinExistence type="inferred from homology"/>
<dbReference type="InterPro" id="IPR036188">
    <property type="entry name" value="FAD/NAD-bd_sf"/>
</dbReference>
<evidence type="ECO:0000256" key="3">
    <source>
        <dbReference type="ARBA" id="ARBA00022827"/>
    </source>
</evidence>
<accession>A0A1Y2FQA1</accession>
<protein>
    <recommendedName>
        <fullName evidence="5">FAD/NAD(P)-binding domain-containing protein</fullName>
    </recommendedName>
</protein>
<sequence>MPAIVIVGAGVAGLDLSLYLQKHLHQLPADYEIIVIDKRDFYFHLVGSLRGLVDTQTAEQVCIPFNKLFTSPHCRGRMRLIHGTVSSIEQSHVVLESGETVAFKQLVLATGCTWQHELDVPETRSEALAFLAAQQARIQKAPEVVVIGGGAVGIELAGEIATVSRKSGLQQSITLVHRTASGLLSETYPMKLRQSLKSQLESLGVKVLLGTSADLEQVGSETKVKALSGGHQVSPNALVLVTIGGKPNTSLLQTLAPDAIVKDGLKINQHFQVAGFDNIFAVGDAASIPKEMKQAAKISQGHVPVLGATLVSLALEGQPAKPYKGQSELIIVTVGPTGGAGWLFGFNVGGWVSKMAKSKSLFIPPTRAKLGY</sequence>
<keyword evidence="4" id="KW-0560">Oxidoreductase</keyword>
<dbReference type="PRINTS" id="PR00368">
    <property type="entry name" value="FADPNR"/>
</dbReference>
<evidence type="ECO:0000313" key="6">
    <source>
        <dbReference type="EMBL" id="ORY86173.1"/>
    </source>
</evidence>
<keyword evidence="3" id="KW-0274">FAD</keyword>
<reference evidence="6 7" key="1">
    <citation type="submission" date="2016-07" db="EMBL/GenBank/DDBJ databases">
        <title>Pervasive Adenine N6-methylation of Active Genes in Fungi.</title>
        <authorList>
            <consortium name="DOE Joint Genome Institute"/>
            <person name="Mondo S.J."/>
            <person name="Dannebaum R.O."/>
            <person name="Kuo R.C."/>
            <person name="Labutti K."/>
            <person name="Haridas S."/>
            <person name="Kuo A."/>
            <person name="Salamov A."/>
            <person name="Ahrendt S.R."/>
            <person name="Lipzen A."/>
            <person name="Sullivan W."/>
            <person name="Andreopoulos W.B."/>
            <person name="Clum A."/>
            <person name="Lindquist E."/>
            <person name="Daum C."/>
            <person name="Ramamoorthy G.K."/>
            <person name="Gryganskyi A."/>
            <person name="Culley D."/>
            <person name="Magnuson J.K."/>
            <person name="James T.Y."/>
            <person name="O'Malley M.A."/>
            <person name="Stajich J.E."/>
            <person name="Spatafora J.W."/>
            <person name="Visel A."/>
            <person name="Grigoriev I.V."/>
        </authorList>
    </citation>
    <scope>NUCLEOTIDE SEQUENCE [LARGE SCALE GENOMIC DNA]</scope>
    <source>
        <strain evidence="6 7">12-1054</strain>
    </source>
</reference>
<organism evidence="6 7">
    <name type="scientific">Protomyces lactucae-debilis</name>
    <dbReference type="NCBI Taxonomy" id="2754530"/>
    <lineage>
        <taxon>Eukaryota</taxon>
        <taxon>Fungi</taxon>
        <taxon>Dikarya</taxon>
        <taxon>Ascomycota</taxon>
        <taxon>Taphrinomycotina</taxon>
        <taxon>Taphrinomycetes</taxon>
        <taxon>Taphrinales</taxon>
        <taxon>Protomycetaceae</taxon>
        <taxon>Protomyces</taxon>
    </lineage>
</organism>
<dbReference type="AlphaFoldDB" id="A0A1Y2FQA1"/>
<dbReference type="SUPFAM" id="SSF51905">
    <property type="entry name" value="FAD/NAD(P)-binding domain"/>
    <property type="match status" value="1"/>
</dbReference>